<feature type="region of interest" description="Disordered" evidence="1">
    <location>
        <begin position="389"/>
        <end position="436"/>
    </location>
</feature>
<dbReference type="RefSeq" id="XP_046013654.1">
    <property type="nucleotide sequence ID" value="XM_046147714.1"/>
</dbReference>
<accession>A0A9P8Y810</accession>
<feature type="region of interest" description="Disordered" evidence="1">
    <location>
        <begin position="249"/>
        <end position="273"/>
    </location>
</feature>
<gene>
    <name evidence="2" type="ORF">B0I36DRAFT_101004</name>
</gene>
<keyword evidence="3" id="KW-1185">Reference proteome</keyword>
<dbReference type="GeneID" id="70177260"/>
<name>A0A9P8Y810_9PEZI</name>
<evidence type="ECO:0000313" key="3">
    <source>
        <dbReference type="Proteomes" id="UP000756346"/>
    </source>
</evidence>
<evidence type="ECO:0000256" key="1">
    <source>
        <dbReference type="SAM" id="MobiDB-lite"/>
    </source>
</evidence>
<reference evidence="2" key="1">
    <citation type="journal article" date="2021" name="Nat. Commun.">
        <title>Genetic determinants of endophytism in the Arabidopsis root mycobiome.</title>
        <authorList>
            <person name="Mesny F."/>
            <person name="Miyauchi S."/>
            <person name="Thiergart T."/>
            <person name="Pickel B."/>
            <person name="Atanasova L."/>
            <person name="Karlsson M."/>
            <person name="Huettel B."/>
            <person name="Barry K.W."/>
            <person name="Haridas S."/>
            <person name="Chen C."/>
            <person name="Bauer D."/>
            <person name="Andreopoulos W."/>
            <person name="Pangilinan J."/>
            <person name="LaButti K."/>
            <person name="Riley R."/>
            <person name="Lipzen A."/>
            <person name="Clum A."/>
            <person name="Drula E."/>
            <person name="Henrissat B."/>
            <person name="Kohler A."/>
            <person name="Grigoriev I.V."/>
            <person name="Martin F.M."/>
            <person name="Hacquard S."/>
        </authorList>
    </citation>
    <scope>NUCLEOTIDE SEQUENCE</scope>
    <source>
        <strain evidence="2">MPI-CAGE-CH-0230</strain>
    </source>
</reference>
<dbReference type="AlphaFoldDB" id="A0A9P8Y810"/>
<dbReference type="OrthoDB" id="436496at2759"/>
<dbReference type="Proteomes" id="UP000756346">
    <property type="component" value="Unassembled WGS sequence"/>
</dbReference>
<feature type="compositionally biased region" description="Basic and acidic residues" evidence="1">
    <location>
        <begin position="476"/>
        <end position="493"/>
    </location>
</feature>
<dbReference type="EMBL" id="JAGTJQ010000004">
    <property type="protein sequence ID" value="KAH7032822.1"/>
    <property type="molecule type" value="Genomic_DNA"/>
</dbReference>
<sequence>MCHRLLVCRHCLPRDGSPLRSTGAEFRLRYSVKTSPAPSKYLFFKLLMNGRHIVSWGIDTALCSGGTVAKALYQPGQTQSDEQTISKDSGSGIESRYFHFAPGQVAKCAAEDGGLIEVRVFRCTGRRRAAPVLGEYRNQEHYGIASPSGGLVECPRDTRYYDYLLLDAKDSPYAAVLFHYRSLAYLHQLNLIPSQYEHFGPVFPVQLNDHKSEAPSSTLSEIREPPHKLRLASDHLACAPLEISTTSASMRGRKAGGAGEDIALDSTSHPTTLRPSEVHRLAQEPPSDPMSPATTSCLQEQDIESMPMQSIRSRKSSCASSMRSNCPSLTPSLLQYVDSIEFLDEDIQVSTAQPLVIAPASTMNTEPECNAHRMSEDKYNSECASLQSSSVTCSSRDRSPQPGHGRWSGELSQAQVISGKGSRSGQKAKSAQNEYRAGRDQVLATIPLNISEAEWLRNPRAQVVETGGTKKAGLSHQREGRPPTPHPKEHEKSTAPSMTIAPSISDPIGSQPDRPGPASRISDRGMPFGNWI</sequence>
<feature type="region of interest" description="Disordered" evidence="1">
    <location>
        <begin position="467"/>
        <end position="532"/>
    </location>
</feature>
<feature type="compositionally biased region" description="Polar residues" evidence="1">
    <location>
        <begin position="410"/>
        <end position="433"/>
    </location>
</feature>
<protein>
    <submittedName>
        <fullName evidence="2">Uncharacterized protein</fullName>
    </submittedName>
</protein>
<comment type="caution">
    <text evidence="2">The sequence shown here is derived from an EMBL/GenBank/DDBJ whole genome shotgun (WGS) entry which is preliminary data.</text>
</comment>
<organism evidence="2 3">
    <name type="scientific">Microdochium trichocladiopsis</name>
    <dbReference type="NCBI Taxonomy" id="1682393"/>
    <lineage>
        <taxon>Eukaryota</taxon>
        <taxon>Fungi</taxon>
        <taxon>Dikarya</taxon>
        <taxon>Ascomycota</taxon>
        <taxon>Pezizomycotina</taxon>
        <taxon>Sordariomycetes</taxon>
        <taxon>Xylariomycetidae</taxon>
        <taxon>Xylariales</taxon>
        <taxon>Microdochiaceae</taxon>
        <taxon>Microdochium</taxon>
    </lineage>
</organism>
<evidence type="ECO:0000313" key="2">
    <source>
        <dbReference type="EMBL" id="KAH7032822.1"/>
    </source>
</evidence>
<proteinExistence type="predicted"/>